<evidence type="ECO:0000256" key="3">
    <source>
        <dbReference type="ARBA" id="ARBA00022475"/>
    </source>
</evidence>
<feature type="transmembrane region" description="Helical" evidence="8">
    <location>
        <begin position="21"/>
        <end position="43"/>
    </location>
</feature>
<dbReference type="Proteomes" id="UP001597280">
    <property type="component" value="Unassembled WGS sequence"/>
</dbReference>
<feature type="compositionally biased region" description="Basic and acidic residues" evidence="7">
    <location>
        <begin position="522"/>
        <end position="537"/>
    </location>
</feature>
<dbReference type="InterPro" id="IPR051539">
    <property type="entry name" value="T4SS-coupling_protein"/>
</dbReference>
<dbReference type="PANTHER" id="PTHR37937">
    <property type="entry name" value="CONJUGATIVE TRANSFER: DNA TRANSPORT"/>
    <property type="match status" value="1"/>
</dbReference>
<evidence type="ECO:0000256" key="4">
    <source>
        <dbReference type="ARBA" id="ARBA00022692"/>
    </source>
</evidence>
<dbReference type="RefSeq" id="WP_343905759.1">
    <property type="nucleotide sequence ID" value="NZ_BAAAIS010000003.1"/>
</dbReference>
<dbReference type="Gene3D" id="3.40.50.300">
    <property type="entry name" value="P-loop containing nucleotide triphosphate hydrolases"/>
    <property type="match status" value="1"/>
</dbReference>
<keyword evidence="10" id="KW-1185">Reference proteome</keyword>
<protein>
    <submittedName>
        <fullName evidence="9">Type IV secretory system conjugative DNA transfer family protein</fullName>
    </submittedName>
</protein>
<feature type="transmembrane region" description="Helical" evidence="8">
    <location>
        <begin position="78"/>
        <end position="98"/>
    </location>
</feature>
<gene>
    <name evidence="9" type="ORF">ACFSDA_14785</name>
</gene>
<comment type="subcellular location">
    <subcellularLocation>
        <location evidence="1">Cell membrane</location>
        <topology evidence="1">Multi-pass membrane protein</topology>
    </subcellularLocation>
</comment>
<dbReference type="SUPFAM" id="SSF52540">
    <property type="entry name" value="P-loop containing nucleoside triphosphate hydrolases"/>
    <property type="match status" value="1"/>
</dbReference>
<dbReference type="CDD" id="cd01127">
    <property type="entry name" value="TrwB_TraG_TraD_VirD4"/>
    <property type="match status" value="1"/>
</dbReference>
<feature type="region of interest" description="Disordered" evidence="7">
    <location>
        <begin position="575"/>
        <end position="608"/>
    </location>
</feature>
<keyword evidence="5 8" id="KW-1133">Transmembrane helix</keyword>
<feature type="compositionally biased region" description="Polar residues" evidence="7">
    <location>
        <begin position="597"/>
        <end position="608"/>
    </location>
</feature>
<evidence type="ECO:0000313" key="10">
    <source>
        <dbReference type="Proteomes" id="UP001597280"/>
    </source>
</evidence>
<organism evidence="9 10">
    <name type="scientific">Brachybacterium rhamnosum</name>
    <dbReference type="NCBI Taxonomy" id="173361"/>
    <lineage>
        <taxon>Bacteria</taxon>
        <taxon>Bacillati</taxon>
        <taxon>Actinomycetota</taxon>
        <taxon>Actinomycetes</taxon>
        <taxon>Micrococcales</taxon>
        <taxon>Dermabacteraceae</taxon>
        <taxon>Brachybacterium</taxon>
    </lineage>
</organism>
<evidence type="ECO:0000256" key="2">
    <source>
        <dbReference type="ARBA" id="ARBA00008806"/>
    </source>
</evidence>
<accession>A0ABW4Q1S4</accession>
<evidence type="ECO:0000256" key="5">
    <source>
        <dbReference type="ARBA" id="ARBA00022989"/>
    </source>
</evidence>
<dbReference type="InterPro" id="IPR027417">
    <property type="entry name" value="P-loop_NTPase"/>
</dbReference>
<sequence>MARRDTRDEMRRRAGGLDAALPYLLLVVLVPPVLLWGAGWIVAKLTGRAYSAGPGELWAAITGPGQAGAALGAGSTSAVWAVFAALLAVVGFLAVAMFRTVRGQREQQRQEIQKEKGLPDKSVVAREYGERSVMARRKQIRPDFVPEGRRPRVTDYAFYDGRCQGVKVYTTFETPTMLLAASRVGKTQNVIAPRLIEAPGAVLSTSTKTELVRLTWEHREKLGGPMLICDPEGVGAEAGMPGSVRWCLWSGCEDVTEALSRAKVLAAGGSTGVQNGDFWENVTKRVFTPLLHAAALSSETTMADFQKWCFDPKFAEDALTILQEHPGSEDLAAMLESVVKMDDLETRANMWAPAANVGTALVDPRIRDTFGPQGGQLNVDDFLRRSGTIYLIAQENGNASSLVLTLVDAVWRRAVVQANSAPGGRIEPPMHLSLDEIGNIGTLPVLPRMMSEGGGLGIQTTAGFQSLSQAELRYAAAGARALWQASTQRFVLGGVSDDSVLSELSRIGGTRTVVQESVSTNRRGEQPGRSYSEREENVLEKSQIETMRRGLACVVEATKHLIVVELEPAFRRYPTTKKDRELGDSRPVAAGAVPGATETNTESPKGEQ</sequence>
<evidence type="ECO:0000256" key="8">
    <source>
        <dbReference type="SAM" id="Phobius"/>
    </source>
</evidence>
<name>A0ABW4Q1S4_9MICO</name>
<comment type="similarity">
    <text evidence="2">Belongs to the VirD4/TraG family.</text>
</comment>
<dbReference type="PANTHER" id="PTHR37937:SF1">
    <property type="entry name" value="CONJUGATIVE TRANSFER: DNA TRANSPORT"/>
    <property type="match status" value="1"/>
</dbReference>
<dbReference type="Pfam" id="PF02534">
    <property type="entry name" value="T4SS-DNA_transf"/>
    <property type="match status" value="1"/>
</dbReference>
<keyword evidence="4 8" id="KW-0812">Transmembrane</keyword>
<comment type="caution">
    <text evidence="9">The sequence shown here is derived from an EMBL/GenBank/DDBJ whole genome shotgun (WGS) entry which is preliminary data.</text>
</comment>
<evidence type="ECO:0000256" key="1">
    <source>
        <dbReference type="ARBA" id="ARBA00004651"/>
    </source>
</evidence>
<reference evidence="10" key="1">
    <citation type="journal article" date="2019" name="Int. J. Syst. Evol. Microbiol.">
        <title>The Global Catalogue of Microorganisms (GCM) 10K type strain sequencing project: providing services to taxonomists for standard genome sequencing and annotation.</title>
        <authorList>
            <consortium name="The Broad Institute Genomics Platform"/>
            <consortium name="The Broad Institute Genome Sequencing Center for Infectious Disease"/>
            <person name="Wu L."/>
            <person name="Ma J."/>
        </authorList>
    </citation>
    <scope>NUCLEOTIDE SEQUENCE [LARGE SCALE GENOMIC DNA]</scope>
    <source>
        <strain evidence="10">JCM 11650</strain>
    </source>
</reference>
<keyword evidence="6 8" id="KW-0472">Membrane</keyword>
<evidence type="ECO:0000256" key="6">
    <source>
        <dbReference type="ARBA" id="ARBA00023136"/>
    </source>
</evidence>
<dbReference type="EMBL" id="JBHUFL010000003">
    <property type="protein sequence ID" value="MFD1836332.1"/>
    <property type="molecule type" value="Genomic_DNA"/>
</dbReference>
<evidence type="ECO:0000313" key="9">
    <source>
        <dbReference type="EMBL" id="MFD1836332.1"/>
    </source>
</evidence>
<evidence type="ECO:0000256" key="7">
    <source>
        <dbReference type="SAM" id="MobiDB-lite"/>
    </source>
</evidence>
<feature type="region of interest" description="Disordered" evidence="7">
    <location>
        <begin position="515"/>
        <end position="537"/>
    </location>
</feature>
<dbReference type="InterPro" id="IPR003688">
    <property type="entry name" value="TraG/VirD4"/>
</dbReference>
<keyword evidence="3" id="KW-1003">Cell membrane</keyword>
<proteinExistence type="inferred from homology"/>